<dbReference type="Proteomes" id="UP000481858">
    <property type="component" value="Unassembled WGS sequence"/>
</dbReference>
<protein>
    <recommendedName>
        <fullName evidence="2">DUF7587 domain-containing protein</fullName>
    </recommendedName>
</protein>
<feature type="compositionally biased region" description="Acidic residues" evidence="1">
    <location>
        <begin position="261"/>
        <end position="281"/>
    </location>
</feature>
<feature type="region of interest" description="Disordered" evidence="1">
    <location>
        <begin position="260"/>
        <end position="281"/>
    </location>
</feature>
<name>A0A7C8MZL2_9PEZI</name>
<dbReference type="AlphaFoldDB" id="A0A7C8MZL2"/>
<evidence type="ECO:0000313" key="4">
    <source>
        <dbReference type="Proteomes" id="UP000481858"/>
    </source>
</evidence>
<dbReference type="Pfam" id="PF24494">
    <property type="entry name" value="DUF7587"/>
    <property type="match status" value="1"/>
</dbReference>
<feature type="compositionally biased region" description="Basic and acidic residues" evidence="1">
    <location>
        <begin position="54"/>
        <end position="76"/>
    </location>
</feature>
<evidence type="ECO:0000313" key="3">
    <source>
        <dbReference type="EMBL" id="KAF2962877.1"/>
    </source>
</evidence>
<dbReference type="EMBL" id="WUBL01000261">
    <property type="protein sequence ID" value="KAF2962877.1"/>
    <property type="molecule type" value="Genomic_DNA"/>
</dbReference>
<comment type="caution">
    <text evidence="3">The sequence shown here is derived from an EMBL/GenBank/DDBJ whole genome shotgun (WGS) entry which is preliminary data.</text>
</comment>
<dbReference type="InterPro" id="IPR056009">
    <property type="entry name" value="DUF7587"/>
</dbReference>
<dbReference type="OrthoDB" id="3483554at2759"/>
<accession>A0A7C8MZL2</accession>
<sequence>MYPILDRSIALNRLLYPLCGTHELEEAEHPWRVDSPQPFNGPLLRVWDRMSGSKPEEDGRMMSRKPEMSLSDEESRRSSLSKHIDYGVWTPSPYISFTSCEVRAESLVKKRLRARRGSQMITVIDPNARIRKGLPIIHSETEMGYYGIPDPYNRNNEYYHDEYLCLWQVTAAEIVHHWEWSTLEHDTDWYQNIVLPDFEKFIGKASRGNTKGLSAKPGIDQHAKDDGIDGLLKNFAKLSTSYNPLSYPNSDVASEEFNNSWDDEVDDNEGLGDYDDGYGWDTDDEVEEANAADDMIKIIEGDW</sequence>
<feature type="region of interest" description="Disordered" evidence="1">
    <location>
        <begin position="50"/>
        <end position="76"/>
    </location>
</feature>
<gene>
    <name evidence="3" type="ORF">GQX73_g10696</name>
</gene>
<proteinExistence type="predicted"/>
<reference evidence="3 4" key="1">
    <citation type="submission" date="2019-12" db="EMBL/GenBank/DDBJ databases">
        <title>Draft genome sequence of the ascomycete Xylaria multiplex DSM 110363.</title>
        <authorList>
            <person name="Buettner E."/>
            <person name="Kellner H."/>
        </authorList>
    </citation>
    <scope>NUCLEOTIDE SEQUENCE [LARGE SCALE GENOMIC DNA]</scope>
    <source>
        <strain evidence="3 4">DSM 110363</strain>
    </source>
</reference>
<feature type="domain" description="DUF7587" evidence="2">
    <location>
        <begin position="43"/>
        <end position="183"/>
    </location>
</feature>
<evidence type="ECO:0000259" key="2">
    <source>
        <dbReference type="Pfam" id="PF24494"/>
    </source>
</evidence>
<organism evidence="3 4">
    <name type="scientific">Xylaria multiplex</name>
    <dbReference type="NCBI Taxonomy" id="323545"/>
    <lineage>
        <taxon>Eukaryota</taxon>
        <taxon>Fungi</taxon>
        <taxon>Dikarya</taxon>
        <taxon>Ascomycota</taxon>
        <taxon>Pezizomycotina</taxon>
        <taxon>Sordariomycetes</taxon>
        <taxon>Xylariomycetidae</taxon>
        <taxon>Xylariales</taxon>
        <taxon>Xylariaceae</taxon>
        <taxon>Xylaria</taxon>
    </lineage>
</organism>
<dbReference type="InParanoid" id="A0A7C8MZL2"/>
<evidence type="ECO:0000256" key="1">
    <source>
        <dbReference type="SAM" id="MobiDB-lite"/>
    </source>
</evidence>
<keyword evidence="4" id="KW-1185">Reference proteome</keyword>